<evidence type="ECO:0000313" key="2">
    <source>
        <dbReference type="EMBL" id="CAG8469298.1"/>
    </source>
</evidence>
<feature type="compositionally biased region" description="Basic residues" evidence="1">
    <location>
        <begin position="204"/>
        <end position="222"/>
    </location>
</feature>
<feature type="region of interest" description="Disordered" evidence="1">
    <location>
        <begin position="201"/>
        <end position="234"/>
    </location>
</feature>
<dbReference type="AlphaFoldDB" id="A0A9N8Z2Q6"/>
<name>A0A9N8Z2Q6_9GLOM</name>
<keyword evidence="3" id="KW-1185">Reference proteome</keyword>
<dbReference type="Proteomes" id="UP000789759">
    <property type="component" value="Unassembled WGS sequence"/>
</dbReference>
<evidence type="ECO:0000256" key="1">
    <source>
        <dbReference type="SAM" id="MobiDB-lite"/>
    </source>
</evidence>
<gene>
    <name evidence="2" type="ORF">CPELLU_LOCUS995</name>
</gene>
<dbReference type="OrthoDB" id="2395993at2759"/>
<comment type="caution">
    <text evidence="2">The sequence shown here is derived from an EMBL/GenBank/DDBJ whole genome shotgun (WGS) entry which is preliminary data.</text>
</comment>
<proteinExistence type="predicted"/>
<organism evidence="2 3">
    <name type="scientific">Cetraspora pellucida</name>
    <dbReference type="NCBI Taxonomy" id="1433469"/>
    <lineage>
        <taxon>Eukaryota</taxon>
        <taxon>Fungi</taxon>
        <taxon>Fungi incertae sedis</taxon>
        <taxon>Mucoromycota</taxon>
        <taxon>Glomeromycotina</taxon>
        <taxon>Glomeromycetes</taxon>
        <taxon>Diversisporales</taxon>
        <taxon>Gigasporaceae</taxon>
        <taxon>Cetraspora</taxon>
    </lineage>
</organism>
<evidence type="ECO:0000313" key="3">
    <source>
        <dbReference type="Proteomes" id="UP000789759"/>
    </source>
</evidence>
<protein>
    <submittedName>
        <fullName evidence="2">9830_t:CDS:1</fullName>
    </submittedName>
</protein>
<sequence>MAKAKDKVTALYGIGDHVWVPCRSTISKNGLFKSSDDQTSSSTKTVKITCDKIRYWPAKIISVLFTGNRQLFSFIRVMSKDNFLSKTPSVTTRYLVKLVGLDITQEFLEQAIKSWDTLDPKPLPDVSISFNFNLFKKQLSDLSSYEIIALYVYSVRKVSKEIELTMKARDRDSVTSVKNVKRVKIYNDEKGFQDSMNIISQSSRSKKGKKGTSAYAKKKSLQKKSPANSSFSVDSNSKSVVIETHSSQESMLNSNPSKDIPESTHFKDKLQKHAINNYNDSNDNTLSVPIDNRNLKTKFIKSIGYVTIDNNLFRTTRRGKVFGKWRPSKKSRLSEDASMNEKNEFILSDDISKQEVMNISKHKVKENPCILQTIKSNDMQQQSINAEEKVDITSHNTAAKDNVHKVVNAHLKYNGSTNESFVINGVDPKSDNFEDRSQHIYHTLQQNLDDNTLIINDSNEKEEDAESMEVDTPLSDDVKTELEINTSSTSVTSDDLPAEQVVMELPKTPTQTKMQILNRKFDMKQNFDSKEMKSHESDDCESITDVDEMGKDSMEAEMVEQQVDENSMSVFSSFRSAMLGFNIFSWSNKEKSFLK</sequence>
<feature type="compositionally biased region" description="Low complexity" evidence="1">
    <location>
        <begin position="225"/>
        <end position="234"/>
    </location>
</feature>
<dbReference type="EMBL" id="CAJVQA010000331">
    <property type="protein sequence ID" value="CAG8469298.1"/>
    <property type="molecule type" value="Genomic_DNA"/>
</dbReference>
<accession>A0A9N8Z2Q6</accession>
<reference evidence="2" key="1">
    <citation type="submission" date="2021-06" db="EMBL/GenBank/DDBJ databases">
        <authorList>
            <person name="Kallberg Y."/>
            <person name="Tangrot J."/>
            <person name="Rosling A."/>
        </authorList>
    </citation>
    <scope>NUCLEOTIDE SEQUENCE</scope>
    <source>
        <strain evidence="2">FL966</strain>
    </source>
</reference>